<dbReference type="AlphaFoldDB" id="A0A835PGW5"/>
<reference evidence="1 2" key="1">
    <citation type="journal article" date="2020" name="Nat. Food">
        <title>A phased Vanilla planifolia genome enables genetic improvement of flavour and production.</title>
        <authorList>
            <person name="Hasing T."/>
            <person name="Tang H."/>
            <person name="Brym M."/>
            <person name="Khazi F."/>
            <person name="Huang T."/>
            <person name="Chambers A.H."/>
        </authorList>
    </citation>
    <scope>NUCLEOTIDE SEQUENCE [LARGE SCALE GENOMIC DNA]</scope>
    <source>
        <tissue evidence="1">Leaf</tissue>
    </source>
</reference>
<name>A0A835PGW5_VANPL</name>
<evidence type="ECO:0000313" key="2">
    <source>
        <dbReference type="Proteomes" id="UP000639772"/>
    </source>
</evidence>
<accession>A0A835PGW5</accession>
<organism evidence="1 2">
    <name type="scientific">Vanilla planifolia</name>
    <name type="common">Vanilla</name>
    <dbReference type="NCBI Taxonomy" id="51239"/>
    <lineage>
        <taxon>Eukaryota</taxon>
        <taxon>Viridiplantae</taxon>
        <taxon>Streptophyta</taxon>
        <taxon>Embryophyta</taxon>
        <taxon>Tracheophyta</taxon>
        <taxon>Spermatophyta</taxon>
        <taxon>Magnoliopsida</taxon>
        <taxon>Liliopsida</taxon>
        <taxon>Asparagales</taxon>
        <taxon>Orchidaceae</taxon>
        <taxon>Vanilloideae</taxon>
        <taxon>Vanilleae</taxon>
        <taxon>Vanilla</taxon>
    </lineage>
</organism>
<comment type="caution">
    <text evidence="1">The sequence shown here is derived from an EMBL/GenBank/DDBJ whole genome shotgun (WGS) entry which is preliminary data.</text>
</comment>
<gene>
    <name evidence="1" type="ORF">HPP92_026105</name>
</gene>
<evidence type="ECO:0000313" key="1">
    <source>
        <dbReference type="EMBL" id="KAG0451664.1"/>
    </source>
</evidence>
<dbReference type="EMBL" id="JADCNM010000051">
    <property type="protein sequence ID" value="KAG0451664.1"/>
    <property type="molecule type" value="Genomic_DNA"/>
</dbReference>
<sequence>MMASLLAPLGPRFSTSLLHVNDWSQLHMAASQIHKATTCPLSQHPQPTTFEMLQMNLQAHHAANAPQQQHRRMQPQYYLHHKAVWHFISCNRVCRIVSKLHIRSIHRRARHSPMTHPQTTKGKPIRDFDILNFHTHKKMHTAIQPKFTPVPQRHENNGRHTIYLNHLSIPIRLESSQK</sequence>
<protein>
    <submittedName>
        <fullName evidence="1">Uncharacterized protein</fullName>
    </submittedName>
</protein>
<dbReference type="Proteomes" id="UP000639772">
    <property type="component" value="Unassembled WGS sequence"/>
</dbReference>
<proteinExistence type="predicted"/>